<dbReference type="Proteomes" id="UP001291623">
    <property type="component" value="Unassembled WGS sequence"/>
</dbReference>
<evidence type="ECO:0000259" key="2">
    <source>
        <dbReference type="Pfam" id="PF25014"/>
    </source>
</evidence>
<protein>
    <recommendedName>
        <fullName evidence="2">NET2A-D/KIP1-like alpha-helical domain-containing protein</fullName>
    </recommendedName>
</protein>
<keyword evidence="4" id="KW-1185">Reference proteome</keyword>
<evidence type="ECO:0000256" key="1">
    <source>
        <dbReference type="SAM" id="Coils"/>
    </source>
</evidence>
<dbReference type="Pfam" id="PF25014">
    <property type="entry name" value="NET2A"/>
    <property type="match status" value="1"/>
</dbReference>
<keyword evidence="1" id="KW-0175">Coiled coil</keyword>
<name>A0AAE1RMP8_9SOLA</name>
<accession>A0AAE1RMP8</accession>
<reference evidence="3" key="1">
    <citation type="submission" date="2023-12" db="EMBL/GenBank/DDBJ databases">
        <title>Genome assembly of Anisodus tanguticus.</title>
        <authorList>
            <person name="Wang Y.-J."/>
        </authorList>
    </citation>
    <scope>NUCLEOTIDE SEQUENCE</scope>
    <source>
        <strain evidence="3">KB-2021</strain>
        <tissue evidence="3">Leaf</tissue>
    </source>
</reference>
<feature type="coiled-coil region" evidence="1">
    <location>
        <begin position="6"/>
        <end position="61"/>
    </location>
</feature>
<evidence type="ECO:0000313" key="3">
    <source>
        <dbReference type="EMBL" id="KAK4353929.1"/>
    </source>
</evidence>
<feature type="domain" description="NET2A-D/KIP1-like alpha-helical" evidence="2">
    <location>
        <begin position="2"/>
        <end position="98"/>
    </location>
</feature>
<evidence type="ECO:0000313" key="4">
    <source>
        <dbReference type="Proteomes" id="UP001291623"/>
    </source>
</evidence>
<dbReference type="PANTHER" id="PTHR31631:SF9">
    <property type="entry name" value="KINASE-INTERACTING PROTEIN 1-LIKE"/>
    <property type="match status" value="1"/>
</dbReference>
<dbReference type="AlphaFoldDB" id="A0AAE1RMP8"/>
<proteinExistence type="predicted"/>
<organism evidence="3 4">
    <name type="scientific">Anisodus tanguticus</name>
    <dbReference type="NCBI Taxonomy" id="243964"/>
    <lineage>
        <taxon>Eukaryota</taxon>
        <taxon>Viridiplantae</taxon>
        <taxon>Streptophyta</taxon>
        <taxon>Embryophyta</taxon>
        <taxon>Tracheophyta</taxon>
        <taxon>Spermatophyta</taxon>
        <taxon>Magnoliopsida</taxon>
        <taxon>eudicotyledons</taxon>
        <taxon>Gunneridae</taxon>
        <taxon>Pentapetalae</taxon>
        <taxon>asterids</taxon>
        <taxon>lamiids</taxon>
        <taxon>Solanales</taxon>
        <taxon>Solanaceae</taxon>
        <taxon>Solanoideae</taxon>
        <taxon>Hyoscyameae</taxon>
        <taxon>Anisodus</taxon>
    </lineage>
</organism>
<sequence length="121" mass="13710">MASLTVTQLAEKIDELMCEIVSLETAVSAQTVLIDRLRSEADDLQSQIQILEDDKEPLAEENKQNLNITRTSLDCLAEKLSSVKPDEEIQDEEEVAVKVKSQEEPKKNRKFIKVQVEVPRT</sequence>
<gene>
    <name evidence="3" type="ORF">RND71_026123</name>
</gene>
<dbReference type="InterPro" id="IPR056888">
    <property type="entry name" value="NET2A-D/KIP1-like_dom"/>
</dbReference>
<dbReference type="EMBL" id="JAVYJV010000014">
    <property type="protein sequence ID" value="KAK4353929.1"/>
    <property type="molecule type" value="Genomic_DNA"/>
</dbReference>
<dbReference type="PANTHER" id="PTHR31631">
    <property type="entry name" value="PROTEIN NETWORKED 2D"/>
    <property type="match status" value="1"/>
</dbReference>
<comment type="caution">
    <text evidence="3">The sequence shown here is derived from an EMBL/GenBank/DDBJ whole genome shotgun (WGS) entry which is preliminary data.</text>
</comment>